<dbReference type="Proteomes" id="UP000001075">
    <property type="component" value="Unassembled WGS sequence"/>
</dbReference>
<dbReference type="EMBL" id="JH000026">
    <property type="protein sequence ID" value="EGV93133.1"/>
    <property type="molecule type" value="Genomic_DNA"/>
</dbReference>
<evidence type="ECO:0000313" key="2">
    <source>
        <dbReference type="Proteomes" id="UP000001075"/>
    </source>
</evidence>
<dbReference type="AlphaFoldDB" id="G3GU52"/>
<protein>
    <submittedName>
        <fullName evidence="1">Uncharacterized protein</fullName>
    </submittedName>
</protein>
<proteinExistence type="predicted"/>
<dbReference type="InParanoid" id="G3GU52"/>
<dbReference type="PROSITE" id="PS51257">
    <property type="entry name" value="PROKAR_LIPOPROTEIN"/>
    <property type="match status" value="1"/>
</dbReference>
<organism evidence="1 2">
    <name type="scientific">Cricetulus griseus</name>
    <name type="common">Chinese hamster</name>
    <name type="synonym">Cricetulus barabensis griseus</name>
    <dbReference type="NCBI Taxonomy" id="10029"/>
    <lineage>
        <taxon>Eukaryota</taxon>
        <taxon>Metazoa</taxon>
        <taxon>Chordata</taxon>
        <taxon>Craniata</taxon>
        <taxon>Vertebrata</taxon>
        <taxon>Euteleostomi</taxon>
        <taxon>Mammalia</taxon>
        <taxon>Eutheria</taxon>
        <taxon>Euarchontoglires</taxon>
        <taxon>Glires</taxon>
        <taxon>Rodentia</taxon>
        <taxon>Myomorpha</taxon>
        <taxon>Muroidea</taxon>
        <taxon>Cricetidae</taxon>
        <taxon>Cricetinae</taxon>
        <taxon>Cricetulus</taxon>
    </lineage>
</organism>
<sequence>MAGKAQSPNALTALGSVSCLPFDLKGRGCSPSRLLGGRLLLDSTLVRIGSCCVNLGCLYRWVDGKTTPEPSPSQPCCGHNYLTACSPSLF</sequence>
<name>G3GU52_CRIGR</name>
<evidence type="ECO:0000313" key="1">
    <source>
        <dbReference type="EMBL" id="EGV93133.1"/>
    </source>
</evidence>
<accession>G3GU52</accession>
<reference evidence="2" key="1">
    <citation type="journal article" date="2011" name="Nat. Biotechnol.">
        <title>The genomic sequence of the Chinese hamster ovary (CHO)-K1 cell line.</title>
        <authorList>
            <person name="Xu X."/>
            <person name="Nagarajan H."/>
            <person name="Lewis N.E."/>
            <person name="Pan S."/>
            <person name="Cai Z."/>
            <person name="Liu X."/>
            <person name="Chen W."/>
            <person name="Xie M."/>
            <person name="Wang W."/>
            <person name="Hammond S."/>
            <person name="Andersen M.R."/>
            <person name="Neff N."/>
            <person name="Passarelli B."/>
            <person name="Koh W."/>
            <person name="Fan H.C."/>
            <person name="Wang J."/>
            <person name="Gui Y."/>
            <person name="Lee K.H."/>
            <person name="Betenbaugh M.J."/>
            <person name="Quake S.R."/>
            <person name="Famili I."/>
            <person name="Palsson B.O."/>
            <person name="Wang J."/>
        </authorList>
    </citation>
    <scope>NUCLEOTIDE SEQUENCE [LARGE SCALE GENOMIC DNA]</scope>
    <source>
        <strain evidence="2">CHO K1 cell line</strain>
    </source>
</reference>
<gene>
    <name evidence="1" type="ORF">I79_001201</name>
</gene>